<dbReference type="EMBL" id="MN549361">
    <property type="protein sequence ID" value="QGZ14231.1"/>
    <property type="molecule type" value="Genomic_DNA"/>
</dbReference>
<evidence type="ECO:0000313" key="1">
    <source>
        <dbReference type="EMBL" id="QGZ14231.1"/>
    </source>
</evidence>
<gene>
    <name evidence="1" type="ORF">RL2RES_169</name>
</gene>
<reference evidence="1 2" key="1">
    <citation type="submission" date="2019-10" db="EMBL/GenBank/DDBJ databases">
        <title>Complete genome sequence of bacteriophage vB_RLeM_RL2RES.</title>
        <authorList>
            <person name="Gunathilake D."/>
            <person name="Bhat S."/>
            <person name="Yost C.K."/>
            <person name="Hynes M.F."/>
        </authorList>
    </citation>
    <scope>NUCLEOTIDE SEQUENCE [LARGE SCALE GENOMIC DNA]</scope>
</reference>
<proteinExistence type="predicted"/>
<accession>A0A6B9J7L8</accession>
<organism evidence="1 2">
    <name type="scientific">Rhizobium phage RL2RES</name>
    <dbReference type="NCBI Taxonomy" id="103371"/>
    <lineage>
        <taxon>Viruses</taxon>
        <taxon>Duplodnaviria</taxon>
        <taxon>Heunggongvirae</taxon>
        <taxon>Uroviricota</taxon>
        <taxon>Caudoviricetes</taxon>
        <taxon>Pootjesviridae</taxon>
        <taxon>Innesvirus</taxon>
        <taxon>Innesvirus RL2RES</taxon>
    </lineage>
</organism>
<name>A0A6B9J7L8_9CAUD</name>
<sequence length="121" mass="14230">MTTTTYRANAYTPHELHHAARIGFIADKLTGIVFVNFHEMTHEQYIEWVNVWKQIYQNISDYIASQKQNTVIGDYYPLAEQCDRMSLAANLRRFANTLLNAREYGQNVRREVRKAEFENKA</sequence>
<protein>
    <submittedName>
        <fullName evidence="1">Uncharacterized protein</fullName>
    </submittedName>
</protein>
<dbReference type="Proteomes" id="UP000433502">
    <property type="component" value="Segment"/>
</dbReference>
<keyword evidence="2" id="KW-1185">Reference proteome</keyword>
<evidence type="ECO:0000313" key="2">
    <source>
        <dbReference type="Proteomes" id="UP000433502"/>
    </source>
</evidence>